<dbReference type="AlphaFoldDB" id="A0A383EYB1"/>
<organism evidence="4">
    <name type="scientific">marine metagenome</name>
    <dbReference type="NCBI Taxonomy" id="408172"/>
    <lineage>
        <taxon>unclassified sequences</taxon>
        <taxon>metagenomes</taxon>
        <taxon>ecological metagenomes</taxon>
    </lineage>
</organism>
<proteinExistence type="predicted"/>
<evidence type="ECO:0000313" key="4">
    <source>
        <dbReference type="EMBL" id="SVE61942.1"/>
    </source>
</evidence>
<name>A0A383EYB1_9ZZZZ</name>
<protein>
    <recommendedName>
        <fullName evidence="3">Dihydrodipicolinate reductase N-terminal domain-containing protein</fullName>
    </recommendedName>
</protein>
<evidence type="ECO:0000259" key="3">
    <source>
        <dbReference type="Pfam" id="PF01113"/>
    </source>
</evidence>
<dbReference type="InterPro" id="IPR000846">
    <property type="entry name" value="DapB_N"/>
</dbReference>
<dbReference type="InterPro" id="IPR036291">
    <property type="entry name" value="NAD(P)-bd_dom_sf"/>
</dbReference>
<sequence>MGKDVVVWGTGNVGRPAVRSVVANKDLNLSGVLVYNPEKVGKDAGELAGIEPTGVIATDNISVVFDDQVDAVVYAVNADFRPMESLDEAEKLLRSGKNVVTSSFYSLYHPPSMPEDLADRFTNACVEGNASIFASGIDPGWTCDILPLLLAGV</sequence>
<reference evidence="4" key="1">
    <citation type="submission" date="2018-05" db="EMBL/GenBank/DDBJ databases">
        <authorList>
            <person name="Lanie J.A."/>
            <person name="Ng W.-L."/>
            <person name="Kazmierczak K.M."/>
            <person name="Andrzejewski T.M."/>
            <person name="Davidsen T.M."/>
            <person name="Wayne K.J."/>
            <person name="Tettelin H."/>
            <person name="Glass J.I."/>
            <person name="Rusch D."/>
            <person name="Podicherti R."/>
            <person name="Tsui H.-C.T."/>
            <person name="Winkler M.E."/>
        </authorList>
    </citation>
    <scope>NUCLEOTIDE SEQUENCE</scope>
</reference>
<dbReference type="EMBL" id="UINC01230001">
    <property type="protein sequence ID" value="SVE61942.1"/>
    <property type="molecule type" value="Genomic_DNA"/>
</dbReference>
<dbReference type="CDD" id="cd24146">
    <property type="entry name" value="nat-AmDH_N_like"/>
    <property type="match status" value="1"/>
</dbReference>
<feature type="non-terminal residue" evidence="4">
    <location>
        <position position="153"/>
    </location>
</feature>
<dbReference type="GO" id="GO:0009089">
    <property type="term" value="P:lysine biosynthetic process via diaminopimelate"/>
    <property type="evidence" value="ECO:0007669"/>
    <property type="project" value="InterPro"/>
</dbReference>
<evidence type="ECO:0000256" key="1">
    <source>
        <dbReference type="ARBA" id="ARBA00022857"/>
    </source>
</evidence>
<gene>
    <name evidence="4" type="ORF">METZ01_LOCUS514796</name>
</gene>
<dbReference type="GO" id="GO:0008839">
    <property type="term" value="F:4-hydroxy-tetrahydrodipicolinate reductase"/>
    <property type="evidence" value="ECO:0007669"/>
    <property type="project" value="InterPro"/>
</dbReference>
<dbReference type="Pfam" id="PF01113">
    <property type="entry name" value="DapB_N"/>
    <property type="match status" value="1"/>
</dbReference>
<keyword evidence="1" id="KW-0521">NADP</keyword>
<keyword evidence="2" id="KW-0560">Oxidoreductase</keyword>
<dbReference type="SUPFAM" id="SSF51735">
    <property type="entry name" value="NAD(P)-binding Rossmann-fold domains"/>
    <property type="match status" value="1"/>
</dbReference>
<feature type="domain" description="Dihydrodipicolinate reductase N-terminal" evidence="3">
    <location>
        <begin position="5"/>
        <end position="101"/>
    </location>
</feature>
<dbReference type="Gene3D" id="3.40.50.720">
    <property type="entry name" value="NAD(P)-binding Rossmann-like Domain"/>
    <property type="match status" value="1"/>
</dbReference>
<evidence type="ECO:0000256" key="2">
    <source>
        <dbReference type="ARBA" id="ARBA00023002"/>
    </source>
</evidence>
<accession>A0A383EYB1</accession>